<dbReference type="EMBL" id="JAUJEA010000002">
    <property type="protein sequence ID" value="MDN5201160.1"/>
    <property type="molecule type" value="Genomic_DNA"/>
</dbReference>
<keyword evidence="3" id="KW-1185">Reference proteome</keyword>
<evidence type="ECO:0000313" key="3">
    <source>
        <dbReference type="Proteomes" id="UP001172082"/>
    </source>
</evidence>
<accession>A0ABT8KKC4</accession>
<evidence type="ECO:0000256" key="1">
    <source>
        <dbReference type="SAM" id="MobiDB-lite"/>
    </source>
</evidence>
<name>A0ABT8KKC4_9BACT</name>
<gene>
    <name evidence="2" type="ORF">QQ008_07300</name>
</gene>
<feature type="compositionally biased region" description="Basic residues" evidence="1">
    <location>
        <begin position="8"/>
        <end position="22"/>
    </location>
</feature>
<dbReference type="RefSeq" id="WP_346751186.1">
    <property type="nucleotide sequence ID" value="NZ_JAUJEA010000002.1"/>
</dbReference>
<proteinExistence type="predicted"/>
<reference evidence="2" key="1">
    <citation type="submission" date="2023-06" db="EMBL/GenBank/DDBJ databases">
        <title>Genomic of Parafulvivirga corallium.</title>
        <authorList>
            <person name="Wang G."/>
        </authorList>
    </citation>
    <scope>NUCLEOTIDE SEQUENCE</scope>
    <source>
        <strain evidence="2">BMA10</strain>
    </source>
</reference>
<sequence length="171" mass="19400">MNSDNLHNRRRITLPKPKQGKGIKGKLKEYMESVTIDVFGYEKIVDKSVQNFALETANIHGISPNKIFVRIIKPSEVLRVFLHAGGRQIKELTILELVHFFVGNSNPKTGSKVAESVSRFLEGYANQKLIKVSQLQILISSSPKGSLVKSFNEQSFMEYIPVKFLIKYFKS</sequence>
<protein>
    <recommendedName>
        <fullName evidence="4">Ribosomal protein S3</fullName>
    </recommendedName>
</protein>
<evidence type="ECO:0000313" key="2">
    <source>
        <dbReference type="EMBL" id="MDN5201160.1"/>
    </source>
</evidence>
<evidence type="ECO:0008006" key="4">
    <source>
        <dbReference type="Google" id="ProtNLM"/>
    </source>
</evidence>
<dbReference type="Proteomes" id="UP001172082">
    <property type="component" value="Unassembled WGS sequence"/>
</dbReference>
<comment type="caution">
    <text evidence="2">The sequence shown here is derived from an EMBL/GenBank/DDBJ whole genome shotgun (WGS) entry which is preliminary data.</text>
</comment>
<organism evidence="2 3">
    <name type="scientific">Splendidivirga corallicola</name>
    <dbReference type="NCBI Taxonomy" id="3051826"/>
    <lineage>
        <taxon>Bacteria</taxon>
        <taxon>Pseudomonadati</taxon>
        <taxon>Bacteroidota</taxon>
        <taxon>Cytophagia</taxon>
        <taxon>Cytophagales</taxon>
        <taxon>Splendidivirgaceae</taxon>
        <taxon>Splendidivirga</taxon>
    </lineage>
</organism>
<feature type="region of interest" description="Disordered" evidence="1">
    <location>
        <begin position="1"/>
        <end position="22"/>
    </location>
</feature>